<evidence type="ECO:0000313" key="3">
    <source>
        <dbReference type="Proteomes" id="UP001597545"/>
    </source>
</evidence>
<sequence>MDTSYLLILHSYYRWVVLAVMVMQGCWLLVHRSKRTIFSRRHFMILLACTMLYNVQGIIGLLLYCHSPLVKGFLADFGAGVKNRQLRFFGMEHITMMLLALIFINIVTLFCWRKIGQQQTFATISKCYLWIYLMILASIPWSFSPLTSRPNFR</sequence>
<keyword evidence="1" id="KW-0812">Transmembrane</keyword>
<keyword evidence="1" id="KW-0472">Membrane</keyword>
<keyword evidence="3" id="KW-1185">Reference proteome</keyword>
<feature type="transmembrane region" description="Helical" evidence="1">
    <location>
        <begin position="42"/>
        <end position="64"/>
    </location>
</feature>
<feature type="transmembrane region" description="Helical" evidence="1">
    <location>
        <begin position="127"/>
        <end position="143"/>
    </location>
</feature>
<dbReference type="EMBL" id="JBHULR010000003">
    <property type="protein sequence ID" value="MFD2547394.1"/>
    <property type="molecule type" value="Genomic_DNA"/>
</dbReference>
<feature type="transmembrane region" description="Helical" evidence="1">
    <location>
        <begin position="12"/>
        <end position="30"/>
    </location>
</feature>
<evidence type="ECO:0000313" key="2">
    <source>
        <dbReference type="EMBL" id="MFD2547394.1"/>
    </source>
</evidence>
<dbReference type="Proteomes" id="UP001597545">
    <property type="component" value="Unassembled WGS sequence"/>
</dbReference>
<name>A0ABW5KEL2_9SPHI</name>
<proteinExistence type="predicted"/>
<keyword evidence="1" id="KW-1133">Transmembrane helix</keyword>
<gene>
    <name evidence="2" type="ORF">ACFSR5_07015</name>
</gene>
<accession>A0ABW5KEL2</accession>
<comment type="caution">
    <text evidence="2">The sequence shown here is derived from an EMBL/GenBank/DDBJ whole genome shotgun (WGS) entry which is preliminary data.</text>
</comment>
<dbReference type="RefSeq" id="WP_380902107.1">
    <property type="nucleotide sequence ID" value="NZ_JBHUEG010000007.1"/>
</dbReference>
<feature type="transmembrane region" description="Helical" evidence="1">
    <location>
        <begin position="94"/>
        <end position="115"/>
    </location>
</feature>
<protein>
    <submittedName>
        <fullName evidence="2">Uncharacterized protein</fullName>
    </submittedName>
</protein>
<evidence type="ECO:0000256" key="1">
    <source>
        <dbReference type="SAM" id="Phobius"/>
    </source>
</evidence>
<reference evidence="3" key="1">
    <citation type="journal article" date="2019" name="Int. J. Syst. Evol. Microbiol.">
        <title>The Global Catalogue of Microorganisms (GCM) 10K type strain sequencing project: providing services to taxonomists for standard genome sequencing and annotation.</title>
        <authorList>
            <consortium name="The Broad Institute Genomics Platform"/>
            <consortium name="The Broad Institute Genome Sequencing Center for Infectious Disease"/>
            <person name="Wu L."/>
            <person name="Ma J."/>
        </authorList>
    </citation>
    <scope>NUCLEOTIDE SEQUENCE [LARGE SCALE GENOMIC DNA]</scope>
    <source>
        <strain evidence="3">KCTC 42662</strain>
    </source>
</reference>
<organism evidence="2 3">
    <name type="scientific">Sphingobacterium suaedae</name>
    <dbReference type="NCBI Taxonomy" id="1686402"/>
    <lineage>
        <taxon>Bacteria</taxon>
        <taxon>Pseudomonadati</taxon>
        <taxon>Bacteroidota</taxon>
        <taxon>Sphingobacteriia</taxon>
        <taxon>Sphingobacteriales</taxon>
        <taxon>Sphingobacteriaceae</taxon>
        <taxon>Sphingobacterium</taxon>
    </lineage>
</organism>